<dbReference type="Proteomes" id="UP001562354">
    <property type="component" value="Unassembled WGS sequence"/>
</dbReference>
<protein>
    <submittedName>
        <fullName evidence="1">Uncharacterized protein</fullName>
    </submittedName>
</protein>
<comment type="caution">
    <text evidence="1">The sequence shown here is derived from an EMBL/GenBank/DDBJ whole genome shotgun (WGS) entry which is preliminary data.</text>
</comment>
<dbReference type="PANTHER" id="PTHR35392">
    <property type="entry name" value="ZN(II)2CYS6 TRANSCRIPTION FACTOR (EUROFUNG)-RELATED-RELATED"/>
    <property type="match status" value="1"/>
</dbReference>
<evidence type="ECO:0000313" key="2">
    <source>
        <dbReference type="Proteomes" id="UP001562354"/>
    </source>
</evidence>
<dbReference type="RefSeq" id="XP_069201029.1">
    <property type="nucleotide sequence ID" value="XM_069347757.1"/>
</dbReference>
<organism evidence="1 2">
    <name type="scientific">Neodothiora populina</name>
    <dbReference type="NCBI Taxonomy" id="2781224"/>
    <lineage>
        <taxon>Eukaryota</taxon>
        <taxon>Fungi</taxon>
        <taxon>Dikarya</taxon>
        <taxon>Ascomycota</taxon>
        <taxon>Pezizomycotina</taxon>
        <taxon>Dothideomycetes</taxon>
        <taxon>Dothideomycetidae</taxon>
        <taxon>Dothideales</taxon>
        <taxon>Dothioraceae</taxon>
        <taxon>Neodothiora</taxon>
    </lineage>
</organism>
<evidence type="ECO:0000313" key="1">
    <source>
        <dbReference type="EMBL" id="KAL1304755.1"/>
    </source>
</evidence>
<name>A0ABR3PF43_9PEZI</name>
<reference evidence="1 2" key="1">
    <citation type="submission" date="2024-07" db="EMBL/GenBank/DDBJ databases">
        <title>Draft sequence of the Neodothiora populina.</title>
        <authorList>
            <person name="Drown D.D."/>
            <person name="Schuette U.S."/>
            <person name="Buechlein A.B."/>
            <person name="Rusch D.R."/>
            <person name="Winton L.W."/>
            <person name="Adams G.A."/>
        </authorList>
    </citation>
    <scope>NUCLEOTIDE SEQUENCE [LARGE SCALE GENOMIC DNA]</scope>
    <source>
        <strain evidence="1 2">CPC 39397</strain>
    </source>
</reference>
<dbReference type="EMBL" id="JBFMKM010000008">
    <property type="protein sequence ID" value="KAL1304755.1"/>
    <property type="molecule type" value="Genomic_DNA"/>
</dbReference>
<sequence length="377" mass="44004">MTNIHRHEAIQDFLKTSMNQWVDGHSGRGIEVHLTIGYGPPLLLVMHEFVPRQADVVAQLQWVQDENGKRTSVTKLSPPLAIKTLNRHEEYKHYEKFLDRIIENHLDAFEKTYCEDQDDDPFRKDMFRLLCTLFRGLAANSMDNVLRKDLSMAFRSILTTDIMLHHVILEESSKAEVISQLSCYNDPSSYGSYTSPKVANRQLKSFFSSLQKKYYEDLLSRYHGILRSGKGKEKERRWISSFVIMLALALCEEEMQHTRVLRADGDRQRNGGDSAYEFEHAKQDCREIDRAFDFLVKLFHCKYSRQRRHQAQIDDWQTKPESQAERGFVHSLVDLSQSHRMNLLMRKDWNIPSTIDHSYKSRLVAQFLVGFFGLGGH</sequence>
<dbReference type="GeneID" id="95977393"/>
<proteinExistence type="predicted"/>
<dbReference type="PANTHER" id="PTHR35392:SF1">
    <property type="entry name" value="ZN(II)2CYS6 TRANSCRIPTION FACTOR (EUROFUNG)"/>
    <property type="match status" value="1"/>
</dbReference>
<gene>
    <name evidence="1" type="ORF">AAFC00_003693</name>
</gene>
<keyword evidence="2" id="KW-1185">Reference proteome</keyword>
<accession>A0ABR3PF43</accession>
<dbReference type="InterPro" id="IPR052973">
    <property type="entry name" value="Fungal_sec-metab_reg_TF"/>
</dbReference>